<dbReference type="Gene3D" id="1.10.10.10">
    <property type="entry name" value="Winged helix-like DNA-binding domain superfamily/Winged helix DNA-binding domain"/>
    <property type="match status" value="1"/>
</dbReference>
<protein>
    <submittedName>
        <fullName evidence="2">Transcriptional regulator, ArsR family</fullName>
    </submittedName>
</protein>
<dbReference type="KEGG" id="mhi:Mhar_2223"/>
<dbReference type="HOGENOM" id="CLU_085608_0_0_2"/>
<evidence type="ECO:0000313" key="2">
    <source>
        <dbReference type="EMBL" id="AET65575.1"/>
    </source>
</evidence>
<gene>
    <name evidence="2" type="ordered locus">Mhar_2223</name>
</gene>
<dbReference type="InterPro" id="IPR001845">
    <property type="entry name" value="HTH_ArsR_DNA-bd_dom"/>
</dbReference>
<dbReference type="Pfam" id="PF01022">
    <property type="entry name" value="HTH_5"/>
    <property type="match status" value="1"/>
</dbReference>
<dbReference type="InterPro" id="IPR036390">
    <property type="entry name" value="WH_DNA-bd_sf"/>
</dbReference>
<organism evidence="2 3">
    <name type="scientific">Methanothrix harundinacea (strain 6Ac)</name>
    <name type="common">Methanosaeta harundinacea</name>
    <dbReference type="NCBI Taxonomy" id="1110509"/>
    <lineage>
        <taxon>Archaea</taxon>
        <taxon>Methanobacteriati</taxon>
        <taxon>Methanobacteriota</taxon>
        <taxon>Stenosarchaea group</taxon>
        <taxon>Methanomicrobia</taxon>
        <taxon>Methanotrichales</taxon>
        <taxon>Methanotrichaceae</taxon>
        <taxon>Methanothrix</taxon>
    </lineage>
</organism>
<dbReference type="AlphaFoldDB" id="G7WRB4"/>
<proteinExistence type="predicted"/>
<dbReference type="InterPro" id="IPR036388">
    <property type="entry name" value="WH-like_DNA-bd_sf"/>
</dbReference>
<dbReference type="EMBL" id="CP003117">
    <property type="protein sequence ID" value="AET65575.1"/>
    <property type="molecule type" value="Genomic_DNA"/>
</dbReference>
<keyword evidence="3" id="KW-1185">Reference proteome</keyword>
<dbReference type="CDD" id="cd00090">
    <property type="entry name" value="HTH_ARSR"/>
    <property type="match status" value="1"/>
</dbReference>
<dbReference type="GO" id="GO:0003700">
    <property type="term" value="F:DNA-binding transcription factor activity"/>
    <property type="evidence" value="ECO:0007669"/>
    <property type="project" value="InterPro"/>
</dbReference>
<dbReference type="PATRIC" id="fig|1110509.7.peg.2463"/>
<dbReference type="Proteomes" id="UP000005877">
    <property type="component" value="Chromosome"/>
</dbReference>
<evidence type="ECO:0000259" key="1">
    <source>
        <dbReference type="Pfam" id="PF01022"/>
    </source>
</evidence>
<dbReference type="PIRSF" id="PIRSF018357">
    <property type="entry name" value="Trans_reg_ArsR_prd"/>
    <property type="match status" value="1"/>
</dbReference>
<dbReference type="STRING" id="1110509.Mhar_2223"/>
<reference evidence="2 3" key="1">
    <citation type="journal article" date="2012" name="PLoS ONE">
        <title>The genome characteristics and predicted function of methyl-group oxidation pathway in the obligate aceticlastic methanogens, Methanosaeta spp.</title>
        <authorList>
            <person name="Zhu J."/>
            <person name="Zheng H."/>
            <person name="Ai G."/>
            <person name="Zhang G."/>
            <person name="Liu D."/>
            <person name="Liu X."/>
            <person name="Dong X."/>
        </authorList>
    </citation>
    <scope>NUCLEOTIDE SEQUENCE [LARGE SCALE GENOMIC DNA]</scope>
    <source>
        <strain evidence="2 3">6Ac</strain>
    </source>
</reference>
<evidence type="ECO:0000313" key="3">
    <source>
        <dbReference type="Proteomes" id="UP000005877"/>
    </source>
</evidence>
<dbReference type="SUPFAM" id="SSF46785">
    <property type="entry name" value="Winged helix' DNA-binding domain"/>
    <property type="match status" value="1"/>
</dbReference>
<dbReference type="InterPro" id="IPR016723">
    <property type="entry name" value="Tscrpt_reg_ArsR_prd"/>
</dbReference>
<accession>G7WRB4</accession>
<sequence>MYRIDSEIQDGNLFTPEGRDLFMGSDLERDVADIRLKLEAVHEELLRFAERSNQQHLSSILDGCRVDYSRAILGYALDEIEGGLEANMVGDCQMKAVCKALFSDLLKGNLHHIKAGGISEEAIGGARSKMEDMRRKAPREECARCFSEAGRLLEKQVDLFRSLRVYRDPDIERGSIEDLDEEGAVRGLLDPLGSGQRLQIMKALALETKSFSALSKLTGLRGGNLLFHLQKLSEARMIIQRHERGDYMITARGYKALQGISELYSDLFDLGAGEEREVSPPPARI</sequence>
<name>G7WRB4_METH6</name>
<feature type="domain" description="HTH arsR-type" evidence="1">
    <location>
        <begin position="196"/>
        <end position="238"/>
    </location>
</feature>
<dbReference type="InterPro" id="IPR011991">
    <property type="entry name" value="ArsR-like_HTH"/>
</dbReference>